<feature type="region of interest" description="Disordered" evidence="2">
    <location>
        <begin position="328"/>
        <end position="361"/>
    </location>
</feature>
<dbReference type="Gene3D" id="2.90.10.10">
    <property type="entry name" value="Bulb-type lectin domain"/>
    <property type="match status" value="1"/>
</dbReference>
<gene>
    <name evidence="4" type="ORF">C5167_004628</name>
</gene>
<evidence type="ECO:0000256" key="1">
    <source>
        <dbReference type="ARBA" id="ARBA00022729"/>
    </source>
</evidence>
<keyword evidence="1" id="KW-0732">Signal</keyword>
<reference evidence="4 5" key="1">
    <citation type="journal article" date="2018" name="Science">
        <title>The opium poppy genome and morphinan production.</title>
        <authorList>
            <person name="Guo L."/>
            <person name="Winzer T."/>
            <person name="Yang X."/>
            <person name="Li Y."/>
            <person name="Ning Z."/>
            <person name="He Z."/>
            <person name="Teodor R."/>
            <person name="Lu Y."/>
            <person name="Bowser T.A."/>
            <person name="Graham I.A."/>
            <person name="Ye K."/>
        </authorList>
    </citation>
    <scope>NUCLEOTIDE SEQUENCE [LARGE SCALE GENOMIC DNA]</scope>
    <source>
        <strain evidence="5">cv. HN1</strain>
        <tissue evidence="4">Leaves</tissue>
    </source>
</reference>
<proteinExistence type="predicted"/>
<dbReference type="Gramene" id="RZC57326">
    <property type="protein sequence ID" value="RZC57326"/>
    <property type="gene ID" value="C5167_004628"/>
</dbReference>
<sequence>MSSSKTTTKTACFYFGLGFWMRTTVQSARNFDTQSKVPQNKTFRYVVQGEFEGLNVEYWADYRFIETGENNVLSYPYGLMFYNTTPDAHVLGIGANLPNDQSETFWIWGANNNNPVRENSTLTFGTDGNLVLADVDGRIVWQTKTANKGVTGMSMQRNGNFVLHDKKGRFIWQSFQHPTNTIVRGQSLNLMGGKKLVSRTSDKNSRDGSFSAVIDKNGFILYQNSQKRGGWEATGLLNVTFDSMHEQPQTTTYLLTLGLANPKGVQPKPAGTNSRKVTLTKINYRYEHSFLRLESDGDLAGYTFYEMDSYALWAKDYAYFEKVHNGGSPPYTPPTYTGPSGYNPPPYEEPSGYTPPPPSRF</sequence>
<protein>
    <recommendedName>
        <fullName evidence="3">Bulb-type lectin domain-containing protein</fullName>
    </recommendedName>
</protein>
<dbReference type="AlphaFoldDB" id="A0A4Y7JA03"/>
<dbReference type="Pfam" id="PF01453">
    <property type="entry name" value="B_lectin"/>
    <property type="match status" value="1"/>
</dbReference>
<evidence type="ECO:0000256" key="2">
    <source>
        <dbReference type="SAM" id="MobiDB-lite"/>
    </source>
</evidence>
<feature type="compositionally biased region" description="Low complexity" evidence="2">
    <location>
        <begin position="328"/>
        <end position="341"/>
    </location>
</feature>
<dbReference type="PANTHER" id="PTHR47976">
    <property type="entry name" value="G-TYPE LECTIN S-RECEPTOR-LIKE SERINE/THREONINE-PROTEIN KINASE SD2-5"/>
    <property type="match status" value="1"/>
</dbReference>
<dbReference type="CDD" id="cd00028">
    <property type="entry name" value="B_lectin"/>
    <property type="match status" value="1"/>
</dbReference>
<dbReference type="EMBL" id="CM010718">
    <property type="protein sequence ID" value="RZC57326.1"/>
    <property type="molecule type" value="Genomic_DNA"/>
</dbReference>
<dbReference type="PROSITE" id="PS50927">
    <property type="entry name" value="BULB_LECTIN"/>
    <property type="match status" value="1"/>
</dbReference>
<dbReference type="InterPro" id="IPR051343">
    <property type="entry name" value="G-type_lectin_kinases/EP1-like"/>
</dbReference>
<accession>A0A4Y7JA03</accession>
<evidence type="ECO:0000313" key="4">
    <source>
        <dbReference type="EMBL" id="RZC57326.1"/>
    </source>
</evidence>
<keyword evidence="5" id="KW-1185">Reference proteome</keyword>
<dbReference type="SMART" id="SM00108">
    <property type="entry name" value="B_lectin"/>
    <property type="match status" value="1"/>
</dbReference>
<dbReference type="Proteomes" id="UP000316621">
    <property type="component" value="Chromosome 4"/>
</dbReference>
<name>A0A4Y7JA03_PAPSO</name>
<organism evidence="4 5">
    <name type="scientific">Papaver somniferum</name>
    <name type="common">Opium poppy</name>
    <dbReference type="NCBI Taxonomy" id="3469"/>
    <lineage>
        <taxon>Eukaryota</taxon>
        <taxon>Viridiplantae</taxon>
        <taxon>Streptophyta</taxon>
        <taxon>Embryophyta</taxon>
        <taxon>Tracheophyta</taxon>
        <taxon>Spermatophyta</taxon>
        <taxon>Magnoliopsida</taxon>
        <taxon>Ranunculales</taxon>
        <taxon>Papaveraceae</taxon>
        <taxon>Papaveroideae</taxon>
        <taxon>Papaver</taxon>
    </lineage>
</organism>
<evidence type="ECO:0000259" key="3">
    <source>
        <dbReference type="PROSITE" id="PS50927"/>
    </source>
</evidence>
<dbReference type="InterPro" id="IPR001480">
    <property type="entry name" value="Bulb-type_lectin_dom"/>
</dbReference>
<feature type="compositionally biased region" description="Pro residues" evidence="2">
    <location>
        <begin position="342"/>
        <end position="361"/>
    </location>
</feature>
<dbReference type="SUPFAM" id="SSF51110">
    <property type="entry name" value="alpha-D-mannose-specific plant lectins"/>
    <property type="match status" value="1"/>
</dbReference>
<dbReference type="InterPro" id="IPR036426">
    <property type="entry name" value="Bulb-type_lectin_dom_sf"/>
</dbReference>
<feature type="domain" description="Bulb-type lectin" evidence="3">
    <location>
        <begin position="56"/>
        <end position="176"/>
    </location>
</feature>
<evidence type="ECO:0000313" key="5">
    <source>
        <dbReference type="Proteomes" id="UP000316621"/>
    </source>
</evidence>